<dbReference type="GO" id="GO:0008097">
    <property type="term" value="F:5S rRNA binding"/>
    <property type="evidence" value="ECO:0007669"/>
    <property type="project" value="TreeGrafter"/>
</dbReference>
<dbReference type="InterPro" id="IPR057268">
    <property type="entry name" value="Ribosomal_L18"/>
</dbReference>
<dbReference type="AlphaFoldDB" id="A0AAJ6YXM8"/>
<dbReference type="GO" id="GO:0005840">
    <property type="term" value="C:ribosome"/>
    <property type="evidence" value="ECO:0007669"/>
    <property type="project" value="UniProtKB-KW"/>
</dbReference>
<evidence type="ECO:0000313" key="8">
    <source>
        <dbReference type="Proteomes" id="UP000695007"/>
    </source>
</evidence>
<dbReference type="CDD" id="cd00432">
    <property type="entry name" value="Ribosomal_L18_L5e"/>
    <property type="match status" value="1"/>
</dbReference>
<dbReference type="PANTHER" id="PTHR12899:SF3">
    <property type="entry name" value="LARGE RIBOSOMAL SUBUNIT PROTEIN UL18M"/>
    <property type="match status" value="1"/>
</dbReference>
<sequence length="182" mass="21067">MNNLIKKFRCVNVKSVIAVRHVETNANLLANCIEIRNNNPRNLELMTIARKPEGYTLDNPRSGINYWNKLVVLQTKRSVEAQIHHFRNGPVIKVSSSDWCLRKFLYRTYDVAAYANIGRILAQRCLESGITQIHCNIESERSRKHKVLLSALKKGGLILSEPKTYKHKFAWHMKKSLKPWTV</sequence>
<evidence type="ECO:0000256" key="5">
    <source>
        <dbReference type="ARBA" id="ARBA00023274"/>
    </source>
</evidence>
<keyword evidence="3 9" id="KW-0689">Ribosomal protein</keyword>
<evidence type="ECO:0000256" key="4">
    <source>
        <dbReference type="ARBA" id="ARBA00023128"/>
    </source>
</evidence>
<proteinExistence type="inferred from homology"/>
<comment type="similarity">
    <text evidence="2">Belongs to the universal ribosomal protein uL18 family.</text>
</comment>
<dbReference type="Gene3D" id="3.30.420.80">
    <property type="entry name" value="Ribosomal protein S11"/>
    <property type="match status" value="1"/>
</dbReference>
<keyword evidence="4" id="KW-0496">Mitochondrion</keyword>
<dbReference type="FunFam" id="3.30.420.80:FF:000005">
    <property type="entry name" value="39S ribosomal protein L18, mitochondrial"/>
    <property type="match status" value="1"/>
</dbReference>
<dbReference type="KEGG" id="csol:105368823"/>
<dbReference type="PANTHER" id="PTHR12899">
    <property type="entry name" value="39S RIBOSOMAL PROTEIN L18, MITOCHONDRIAL"/>
    <property type="match status" value="1"/>
</dbReference>
<keyword evidence="5" id="KW-0687">Ribonucleoprotein</keyword>
<evidence type="ECO:0000256" key="2">
    <source>
        <dbReference type="ARBA" id="ARBA00007116"/>
    </source>
</evidence>
<dbReference type="Proteomes" id="UP000695007">
    <property type="component" value="Unplaced"/>
</dbReference>
<organism evidence="8 9">
    <name type="scientific">Ceratosolen solmsi marchali</name>
    <dbReference type="NCBI Taxonomy" id="326594"/>
    <lineage>
        <taxon>Eukaryota</taxon>
        <taxon>Metazoa</taxon>
        <taxon>Ecdysozoa</taxon>
        <taxon>Arthropoda</taxon>
        <taxon>Hexapoda</taxon>
        <taxon>Insecta</taxon>
        <taxon>Pterygota</taxon>
        <taxon>Neoptera</taxon>
        <taxon>Endopterygota</taxon>
        <taxon>Hymenoptera</taxon>
        <taxon>Apocrita</taxon>
        <taxon>Proctotrupomorpha</taxon>
        <taxon>Chalcidoidea</taxon>
        <taxon>Agaonidae</taxon>
        <taxon>Agaoninae</taxon>
        <taxon>Ceratosolen</taxon>
    </lineage>
</organism>
<protein>
    <recommendedName>
        <fullName evidence="6">Large ribosomal subunit protein uL18m</fullName>
    </recommendedName>
    <alternativeName>
        <fullName evidence="7">39S ribosomal protein L18, mitochondrial</fullName>
    </alternativeName>
</protein>
<dbReference type="GeneID" id="105368823"/>
<comment type="subcellular location">
    <subcellularLocation>
        <location evidence="1">Mitochondrion</location>
    </subcellularLocation>
</comment>
<accession>A0AAJ6YXM8</accession>
<name>A0AAJ6YXM8_9HYME</name>
<reference evidence="9" key="1">
    <citation type="submission" date="2025-08" db="UniProtKB">
        <authorList>
            <consortium name="RefSeq"/>
        </authorList>
    </citation>
    <scope>IDENTIFICATION</scope>
</reference>
<dbReference type="RefSeq" id="XP_011506254.1">
    <property type="nucleotide sequence ID" value="XM_011507952.1"/>
</dbReference>
<evidence type="ECO:0000313" key="9">
    <source>
        <dbReference type="RefSeq" id="XP_011506254.1"/>
    </source>
</evidence>
<keyword evidence="8" id="KW-1185">Reference proteome</keyword>
<dbReference type="GO" id="GO:0006412">
    <property type="term" value="P:translation"/>
    <property type="evidence" value="ECO:0007669"/>
    <property type="project" value="InterPro"/>
</dbReference>
<evidence type="ECO:0000256" key="7">
    <source>
        <dbReference type="ARBA" id="ARBA00082661"/>
    </source>
</evidence>
<evidence type="ECO:0000256" key="1">
    <source>
        <dbReference type="ARBA" id="ARBA00004173"/>
    </source>
</evidence>
<dbReference type="GO" id="GO:0005743">
    <property type="term" value="C:mitochondrial inner membrane"/>
    <property type="evidence" value="ECO:0007669"/>
    <property type="project" value="UniProtKB-ARBA"/>
</dbReference>
<dbReference type="CTD" id="29074"/>
<dbReference type="GO" id="GO:1990904">
    <property type="term" value="C:ribonucleoprotein complex"/>
    <property type="evidence" value="ECO:0007669"/>
    <property type="project" value="UniProtKB-KW"/>
</dbReference>
<evidence type="ECO:0000256" key="3">
    <source>
        <dbReference type="ARBA" id="ARBA00022980"/>
    </source>
</evidence>
<dbReference type="GO" id="GO:0003735">
    <property type="term" value="F:structural constituent of ribosome"/>
    <property type="evidence" value="ECO:0007669"/>
    <property type="project" value="InterPro"/>
</dbReference>
<dbReference type="SUPFAM" id="SSF53137">
    <property type="entry name" value="Translational machinery components"/>
    <property type="match status" value="1"/>
</dbReference>
<gene>
    <name evidence="9" type="primary">LOC105368823</name>
</gene>
<dbReference type="InterPro" id="IPR036967">
    <property type="entry name" value="Ribosomal_uS11_sf"/>
</dbReference>
<evidence type="ECO:0000256" key="6">
    <source>
        <dbReference type="ARBA" id="ARBA00069051"/>
    </source>
</evidence>
<dbReference type="InterPro" id="IPR005484">
    <property type="entry name" value="Ribosomal_uL18_bac/plant/anim"/>
</dbReference>